<organism evidence="1 2">
    <name type="scientific">Streptomyces boetiae</name>
    <dbReference type="NCBI Taxonomy" id="3075541"/>
    <lineage>
        <taxon>Bacteria</taxon>
        <taxon>Bacillati</taxon>
        <taxon>Actinomycetota</taxon>
        <taxon>Actinomycetes</taxon>
        <taxon>Kitasatosporales</taxon>
        <taxon>Streptomycetaceae</taxon>
        <taxon>Streptomyces</taxon>
    </lineage>
</organism>
<name>A0ABU2LGF3_9ACTN</name>
<dbReference type="EMBL" id="JAVREN010000088">
    <property type="protein sequence ID" value="MDT0310632.1"/>
    <property type="molecule type" value="Genomic_DNA"/>
</dbReference>
<accession>A0ABU2LGF3</accession>
<gene>
    <name evidence="1" type="ORF">RM780_27335</name>
</gene>
<sequence>MTFPPTPRTLNTRETTAVSFDPLAHFLRQLSPENRAWLESRPAEDQRAIAEEWRSREGGASARLSSTDLLPDLIDEGASANAYLREVRSTEAW</sequence>
<evidence type="ECO:0000313" key="2">
    <source>
        <dbReference type="Proteomes" id="UP001183388"/>
    </source>
</evidence>
<protein>
    <submittedName>
        <fullName evidence="1">Uncharacterized protein</fullName>
    </submittedName>
</protein>
<reference evidence="2" key="1">
    <citation type="submission" date="2023-07" db="EMBL/GenBank/DDBJ databases">
        <title>30 novel species of actinomycetes from the DSMZ collection.</title>
        <authorList>
            <person name="Nouioui I."/>
        </authorList>
    </citation>
    <scope>NUCLEOTIDE SEQUENCE [LARGE SCALE GENOMIC DNA]</scope>
    <source>
        <strain evidence="2">DSM 44917</strain>
    </source>
</reference>
<dbReference type="Proteomes" id="UP001183388">
    <property type="component" value="Unassembled WGS sequence"/>
</dbReference>
<keyword evidence="2" id="KW-1185">Reference proteome</keyword>
<dbReference type="RefSeq" id="WP_311633598.1">
    <property type="nucleotide sequence ID" value="NZ_JAVREN010000088.1"/>
</dbReference>
<evidence type="ECO:0000313" key="1">
    <source>
        <dbReference type="EMBL" id="MDT0310632.1"/>
    </source>
</evidence>
<proteinExistence type="predicted"/>
<comment type="caution">
    <text evidence="1">The sequence shown here is derived from an EMBL/GenBank/DDBJ whole genome shotgun (WGS) entry which is preliminary data.</text>
</comment>